<dbReference type="Proteomes" id="UP000546200">
    <property type="component" value="Unassembled WGS sequence"/>
</dbReference>
<gene>
    <name evidence="2" type="ORF">FHS94_003878</name>
</gene>
<keyword evidence="2" id="KW-0449">Lipoprotein</keyword>
<reference evidence="2 3" key="1">
    <citation type="submission" date="2020-08" db="EMBL/GenBank/DDBJ databases">
        <title>Genomic Encyclopedia of Type Strains, Phase IV (KMG-IV): sequencing the most valuable type-strain genomes for metagenomic binning, comparative biology and taxonomic classification.</title>
        <authorList>
            <person name="Goeker M."/>
        </authorList>
    </citation>
    <scope>NUCLEOTIDE SEQUENCE [LARGE SCALE GENOMIC DNA]</scope>
    <source>
        <strain evidence="2 3">DSM 100044</strain>
    </source>
</reference>
<comment type="caution">
    <text evidence="2">The sequence shown here is derived from an EMBL/GenBank/DDBJ whole genome shotgun (WGS) entry which is preliminary data.</text>
</comment>
<proteinExistence type="predicted"/>
<keyword evidence="3" id="KW-1185">Reference proteome</keyword>
<evidence type="ECO:0000313" key="3">
    <source>
        <dbReference type="Proteomes" id="UP000546200"/>
    </source>
</evidence>
<organism evidence="2 3">
    <name type="scientific">Sphingomonas aerophila</name>
    <dbReference type="NCBI Taxonomy" id="1344948"/>
    <lineage>
        <taxon>Bacteria</taxon>
        <taxon>Pseudomonadati</taxon>
        <taxon>Pseudomonadota</taxon>
        <taxon>Alphaproteobacteria</taxon>
        <taxon>Sphingomonadales</taxon>
        <taxon>Sphingomonadaceae</taxon>
        <taxon>Sphingomonas</taxon>
    </lineage>
</organism>
<dbReference type="EMBL" id="JACIJK010000020">
    <property type="protein sequence ID" value="MBB5717005.1"/>
    <property type="molecule type" value="Genomic_DNA"/>
</dbReference>
<dbReference type="AlphaFoldDB" id="A0A7W9EW75"/>
<feature type="signal peptide" evidence="1">
    <location>
        <begin position="1"/>
        <end position="22"/>
    </location>
</feature>
<protein>
    <submittedName>
        <fullName evidence="2">Outer membrane protein assembly factor BamE (Lipoprotein component of BamABCDE complex)</fullName>
    </submittedName>
</protein>
<keyword evidence="1" id="KW-0732">Signal</keyword>
<evidence type="ECO:0000313" key="2">
    <source>
        <dbReference type="EMBL" id="MBB5717005.1"/>
    </source>
</evidence>
<dbReference type="PROSITE" id="PS51257">
    <property type="entry name" value="PROKAR_LIPOPROTEIN"/>
    <property type="match status" value="1"/>
</dbReference>
<sequence>MAMRAVLLAALLIAGCSSSTTFDQTRWQSADLDGRVRADMFPDFLHRHPLKGMARSQVEALLGPPTPTDKWAGTDMIYVLGNDGSMFPIDNEWLLIKLDC</sequence>
<accession>A0A7W9EW75</accession>
<name>A0A7W9EW75_9SPHN</name>
<evidence type="ECO:0000256" key="1">
    <source>
        <dbReference type="SAM" id="SignalP"/>
    </source>
</evidence>
<feature type="chain" id="PRO_5031194874" evidence="1">
    <location>
        <begin position="23"/>
        <end position="100"/>
    </location>
</feature>